<protein>
    <submittedName>
        <fullName evidence="1">Uncharacterized protein</fullName>
    </submittedName>
</protein>
<dbReference type="EMBL" id="CABEIY010000006">
    <property type="protein sequence ID" value="VTT23317.1"/>
    <property type="molecule type" value="Genomic_DNA"/>
</dbReference>
<sequence>MKKTVLKYVMVGTLITFTYYPAFENFIPTINVQADTNKKRSYKKIDEKGIKKFSTYLKKSLREPMKEIGLEYDVTYIDTLLYIKLPQNAKYSDKTTTQKAVDNLLNFKNNAYLKWAKKNKYKYKKLKDFPYLYVEVEDGTVLAEEDGMSRTMKLK</sequence>
<dbReference type="AlphaFoldDB" id="A0AAE9U146"/>
<evidence type="ECO:0000313" key="2">
    <source>
        <dbReference type="Proteomes" id="UP000339049"/>
    </source>
</evidence>
<comment type="caution">
    <text evidence="1">The sequence shown here is derived from an EMBL/GenBank/DDBJ whole genome shotgun (WGS) entry which is preliminary data.</text>
</comment>
<evidence type="ECO:0000313" key="1">
    <source>
        <dbReference type="EMBL" id="VTT23317.1"/>
    </source>
</evidence>
<name>A0AAE9U146_STREQ</name>
<organism evidence="1 2">
    <name type="scientific">Streptococcus dysgalactiae subsp. equisimilis</name>
    <name type="common">Streptococcus equisimilis</name>
    <dbReference type="NCBI Taxonomy" id="119602"/>
    <lineage>
        <taxon>Bacteria</taxon>
        <taxon>Bacillati</taxon>
        <taxon>Bacillota</taxon>
        <taxon>Bacilli</taxon>
        <taxon>Lactobacillales</taxon>
        <taxon>Streptococcaceae</taxon>
        <taxon>Streptococcus</taxon>
    </lineage>
</organism>
<proteinExistence type="predicted"/>
<accession>A0AAE9U146</accession>
<dbReference type="Proteomes" id="UP000339049">
    <property type="component" value="Unassembled WGS sequence"/>
</dbReference>
<reference evidence="1 2" key="1">
    <citation type="submission" date="2019-05" db="EMBL/GenBank/DDBJ databases">
        <authorList>
            <consortium name="Pathogen Informatics"/>
        </authorList>
    </citation>
    <scope>NUCLEOTIDE SEQUENCE [LARGE SCALE GENOMIC DNA]</scope>
    <source>
        <strain evidence="1 2">NCTC11557</strain>
    </source>
</reference>
<gene>
    <name evidence="1" type="ORF">NCTC11557_00722</name>
</gene>
<dbReference type="RefSeq" id="WP_143935341.1">
    <property type="nucleotide sequence ID" value="NZ_CABEIY010000006.1"/>
</dbReference>